<evidence type="ECO:0008006" key="3">
    <source>
        <dbReference type="Google" id="ProtNLM"/>
    </source>
</evidence>
<dbReference type="RefSeq" id="WP_320883151.1">
    <property type="nucleotide sequence ID" value="NZ_JALDAW010000011.1"/>
</dbReference>
<evidence type="ECO:0000313" key="2">
    <source>
        <dbReference type="Proteomes" id="UP001276902"/>
    </source>
</evidence>
<gene>
    <name evidence="1" type="ORF">MQE39_04640</name>
</gene>
<organism evidence="1 2">
    <name type="scientific">Dielma fastidiosa</name>
    <dbReference type="NCBI Taxonomy" id="1034346"/>
    <lineage>
        <taxon>Bacteria</taxon>
        <taxon>Bacillati</taxon>
        <taxon>Bacillota</taxon>
        <taxon>Erysipelotrichia</taxon>
        <taxon>Erysipelotrichales</taxon>
        <taxon>Erysipelotrichaceae</taxon>
        <taxon>Dielma</taxon>
    </lineage>
</organism>
<evidence type="ECO:0000313" key="1">
    <source>
        <dbReference type="EMBL" id="MDY5167407.1"/>
    </source>
</evidence>
<comment type="caution">
    <text evidence="1">The sequence shown here is derived from an EMBL/GenBank/DDBJ whole genome shotgun (WGS) entry which is preliminary data.</text>
</comment>
<sequence length="297" mass="36019">MIYKYYFVNINVEKETDHFINSMKYLNQDIVDLLINVIFKFCYKYYDSVEGSKSYKKAVFIFNKLDLEHSEYSVNQLNYAVYLLTLKYHFDSLKILIALEDEYKAKKNYNGLLLVYNRIFWLIGNIQEKSLDKYEEHFNEMVNIAAININKELVLQGQMNLAMIYFENENYEKAKQYYLKTFKCEKFYVKSAICLKLIEYCENDFTSDFVMQPVENCKIITEREKVFYEYYYMKSMNCDITNLINYLDSFVLPNIESNDSFYYIVFIKEIKCLSKTLDHHELNRRKLMKIFDKFRKM</sequence>
<protein>
    <recommendedName>
        <fullName evidence="3">Tetratricopeptide repeat protein</fullName>
    </recommendedName>
</protein>
<dbReference type="Proteomes" id="UP001276902">
    <property type="component" value="Unassembled WGS sequence"/>
</dbReference>
<proteinExistence type="predicted"/>
<reference evidence="1" key="1">
    <citation type="submission" date="2022-03" db="EMBL/GenBank/DDBJ databases">
        <title>First case of bacteraemia caused by Dielma fastidiosa in a patient hospitalised with diverticulitis.</title>
        <authorList>
            <person name="Forman-Ankjaer B."/>
            <person name="Hvid-Jensen F."/>
            <person name="Kobel C.M."/>
            <person name="Greve T."/>
        </authorList>
    </citation>
    <scope>NUCLEOTIDE SEQUENCE</scope>
    <source>
        <strain evidence="1">AUH_DF_2021</strain>
    </source>
</reference>
<dbReference type="AlphaFoldDB" id="A0AB35UHU3"/>
<dbReference type="EMBL" id="JALDAW010000011">
    <property type="protein sequence ID" value="MDY5167407.1"/>
    <property type="molecule type" value="Genomic_DNA"/>
</dbReference>
<name>A0AB35UHU3_9FIRM</name>
<accession>A0AB35UHU3</accession>